<sequence length="197" mass="20855">MTTPLYGLILAGGQSTRMGQDKAALDYAGQPQLDAAFALLAPLVERCFVSVRPDQIHDPVRARFPQIVDHLDSVGPAAGLLAAHAAHPHVAWLAVACDLPRLDRATLDTLIAARDTACQSAVAFRSTFDDLPEPLCTIWEPAALTALAASFAQGRSCPRKALIHGDTRLLPPRSGGALDNVNTPQERDAALARIGAP</sequence>
<dbReference type="GO" id="GO:0005525">
    <property type="term" value="F:GTP binding"/>
    <property type="evidence" value="ECO:0007669"/>
    <property type="project" value="UniProtKB-UniRule"/>
</dbReference>
<keyword evidence="4 8" id="KW-0547">Nucleotide-binding</keyword>
<dbReference type="GO" id="GO:0046872">
    <property type="term" value="F:metal ion binding"/>
    <property type="evidence" value="ECO:0007669"/>
    <property type="project" value="UniProtKB-KW"/>
</dbReference>
<dbReference type="InterPro" id="IPR025877">
    <property type="entry name" value="MobA-like_NTP_Trfase"/>
</dbReference>
<comment type="function">
    <text evidence="8">Transfers a GMP moiety from GTP to Mo-molybdopterin (Mo-MPT) cofactor (Moco or molybdenum cofactor) to form Mo-molybdopterin guanine dinucleotide (Mo-MGD) cofactor.</text>
</comment>
<feature type="binding site" evidence="8">
    <location>
        <position position="98"/>
    </location>
    <ligand>
        <name>GTP</name>
        <dbReference type="ChEBI" id="CHEBI:37565"/>
    </ligand>
</feature>
<reference evidence="10 11" key="2">
    <citation type="journal article" date="2014" name="FEMS Microbiol. Lett.">
        <title>Draft genomic DNA sequence of the facultatively methylotrophic bacterium Acidomonas methanolica type strain MB58.</title>
        <authorList>
            <person name="Higashiura N."/>
            <person name="Hadano H."/>
            <person name="Hirakawa H."/>
            <person name="Matsutani M."/>
            <person name="Takabe S."/>
            <person name="Matsushita K."/>
            <person name="Azuma Y."/>
        </authorList>
    </citation>
    <scope>NUCLEOTIDE SEQUENCE [LARGE SCALE GENOMIC DNA]</scope>
    <source>
        <strain evidence="10 11">MB58</strain>
    </source>
</reference>
<evidence type="ECO:0000313" key="11">
    <source>
        <dbReference type="Proteomes" id="UP000019760"/>
    </source>
</evidence>
<name>A0A023D197_ACIMT</name>
<dbReference type="InterPro" id="IPR013482">
    <property type="entry name" value="Molybde_CF_guanTrfase"/>
</dbReference>
<evidence type="ECO:0000256" key="2">
    <source>
        <dbReference type="ARBA" id="ARBA00022679"/>
    </source>
</evidence>
<dbReference type="Proteomes" id="UP000019760">
    <property type="component" value="Unassembled WGS sequence"/>
</dbReference>
<dbReference type="AlphaFoldDB" id="A0A023D197"/>
<comment type="caution">
    <text evidence="10">The sequence shown here is derived from an EMBL/GenBank/DDBJ whole genome shotgun (WGS) entry which is preliminary data.</text>
</comment>
<dbReference type="OrthoDB" id="9800712at2"/>
<dbReference type="GO" id="GO:0061603">
    <property type="term" value="F:molybdenum cofactor guanylyltransferase activity"/>
    <property type="evidence" value="ECO:0007669"/>
    <property type="project" value="UniProtKB-EC"/>
</dbReference>
<evidence type="ECO:0000256" key="1">
    <source>
        <dbReference type="ARBA" id="ARBA00022490"/>
    </source>
</evidence>
<dbReference type="EC" id="2.7.7.77" evidence="8"/>
<dbReference type="RefSeq" id="WP_081797387.1">
    <property type="nucleotide sequence ID" value="NZ_BAND01000008.1"/>
</dbReference>
<keyword evidence="5 8" id="KW-0460">Magnesium</keyword>
<comment type="domain">
    <text evidence="8">The N-terminal domain determines nucleotide recognition and specific binding, while the C-terminal domain determines the specific binding to the target protein.</text>
</comment>
<feature type="domain" description="MobA-like NTP transferase" evidence="9">
    <location>
        <begin position="7"/>
        <end position="151"/>
    </location>
</feature>
<dbReference type="PANTHER" id="PTHR19136:SF81">
    <property type="entry name" value="MOLYBDENUM COFACTOR GUANYLYLTRANSFERASE"/>
    <property type="match status" value="1"/>
</dbReference>
<evidence type="ECO:0000256" key="4">
    <source>
        <dbReference type="ARBA" id="ARBA00022741"/>
    </source>
</evidence>
<dbReference type="Gene3D" id="3.90.550.10">
    <property type="entry name" value="Spore Coat Polysaccharide Biosynthesis Protein SpsA, Chain A"/>
    <property type="match status" value="1"/>
</dbReference>
<evidence type="ECO:0000313" key="10">
    <source>
        <dbReference type="EMBL" id="GAJ27839.1"/>
    </source>
</evidence>
<evidence type="ECO:0000256" key="5">
    <source>
        <dbReference type="ARBA" id="ARBA00022842"/>
    </source>
</evidence>
<evidence type="ECO:0000256" key="3">
    <source>
        <dbReference type="ARBA" id="ARBA00022723"/>
    </source>
</evidence>
<keyword evidence="11" id="KW-1185">Reference proteome</keyword>
<dbReference type="CDD" id="cd02503">
    <property type="entry name" value="MobA"/>
    <property type="match status" value="1"/>
</dbReference>
<accession>A0A023D197</accession>
<comment type="similarity">
    <text evidence="8">Belongs to the MobA family.</text>
</comment>
<proteinExistence type="inferred from homology"/>
<feature type="binding site" evidence="8">
    <location>
        <position position="69"/>
    </location>
    <ligand>
        <name>GTP</name>
        <dbReference type="ChEBI" id="CHEBI:37565"/>
    </ligand>
</feature>
<feature type="binding site" evidence="8">
    <location>
        <position position="98"/>
    </location>
    <ligand>
        <name>Mg(2+)</name>
        <dbReference type="ChEBI" id="CHEBI:18420"/>
    </ligand>
</feature>
<comment type="subcellular location">
    <subcellularLocation>
        <location evidence="8">Cytoplasm</location>
    </subcellularLocation>
</comment>
<dbReference type="InterPro" id="IPR029044">
    <property type="entry name" value="Nucleotide-diphossugar_trans"/>
</dbReference>
<dbReference type="GO" id="GO:0006777">
    <property type="term" value="P:Mo-molybdopterin cofactor biosynthetic process"/>
    <property type="evidence" value="ECO:0007669"/>
    <property type="project" value="UniProtKB-KW"/>
</dbReference>
<protein>
    <recommendedName>
        <fullName evidence="8">Molybdenum cofactor guanylyltransferase</fullName>
        <shortName evidence="8">MoCo guanylyltransferase</shortName>
        <ecNumber evidence="8">2.7.7.77</ecNumber>
    </recommendedName>
    <alternativeName>
        <fullName evidence="8">GTP:molybdopterin guanylyltransferase</fullName>
    </alternativeName>
    <alternativeName>
        <fullName evidence="8">Mo-MPT guanylyltransferase</fullName>
    </alternativeName>
    <alternativeName>
        <fullName evidence="8">Molybdopterin guanylyltransferase</fullName>
    </alternativeName>
    <alternativeName>
        <fullName evidence="8">Molybdopterin-guanine dinucleotide synthase</fullName>
        <shortName evidence="8">MGD synthase</shortName>
    </alternativeName>
</protein>
<keyword evidence="1 8" id="KW-0963">Cytoplasm</keyword>
<organism evidence="10 11">
    <name type="scientific">Acidomonas methanolica NBRC 104435</name>
    <dbReference type="NCBI Taxonomy" id="1231351"/>
    <lineage>
        <taxon>Bacteria</taxon>
        <taxon>Pseudomonadati</taxon>
        <taxon>Pseudomonadota</taxon>
        <taxon>Alphaproteobacteria</taxon>
        <taxon>Acetobacterales</taxon>
        <taxon>Acetobacteraceae</taxon>
        <taxon>Acidomonas</taxon>
    </lineage>
</organism>
<keyword evidence="6 8" id="KW-0342">GTP-binding</keyword>
<feature type="binding site" evidence="8">
    <location>
        <position position="22"/>
    </location>
    <ligand>
        <name>GTP</name>
        <dbReference type="ChEBI" id="CHEBI:37565"/>
    </ligand>
</feature>
<evidence type="ECO:0000256" key="6">
    <source>
        <dbReference type="ARBA" id="ARBA00023134"/>
    </source>
</evidence>
<comment type="subunit">
    <text evidence="8">Monomer.</text>
</comment>
<feature type="binding site" evidence="8">
    <location>
        <begin position="10"/>
        <end position="12"/>
    </location>
    <ligand>
        <name>GTP</name>
        <dbReference type="ChEBI" id="CHEBI:37565"/>
    </ligand>
</feature>
<evidence type="ECO:0000259" key="9">
    <source>
        <dbReference type="Pfam" id="PF12804"/>
    </source>
</evidence>
<dbReference type="HAMAP" id="MF_00316">
    <property type="entry name" value="MobA"/>
    <property type="match status" value="1"/>
</dbReference>
<evidence type="ECO:0000256" key="8">
    <source>
        <dbReference type="HAMAP-Rule" id="MF_00316"/>
    </source>
</evidence>
<dbReference type="EMBL" id="BAND01000008">
    <property type="protein sequence ID" value="GAJ27839.1"/>
    <property type="molecule type" value="Genomic_DNA"/>
</dbReference>
<comment type="caution">
    <text evidence="8">Lacks conserved residue(s) required for the propagation of feature annotation.</text>
</comment>
<comment type="cofactor">
    <cofactor evidence="8">
        <name>Mg(2+)</name>
        <dbReference type="ChEBI" id="CHEBI:18420"/>
    </cofactor>
</comment>
<keyword evidence="7 8" id="KW-0501">Molybdenum cofactor biosynthesis</keyword>
<reference evidence="11" key="1">
    <citation type="journal article" date="2014" name="FEMS Microbiol. Lett.">
        <title>Draft Genomic DNA Sequence of the Facultatively Methylotrophic Bacterium Acidomonas methanolica type strain MB58.</title>
        <authorList>
            <person name="Higashiura N."/>
            <person name="Hadano H."/>
            <person name="Hirakawa H."/>
            <person name="Matsutani M."/>
            <person name="Takabe S."/>
            <person name="Matsushita K."/>
            <person name="Azuma Y."/>
        </authorList>
    </citation>
    <scope>NUCLEOTIDE SEQUENCE [LARGE SCALE GENOMIC DNA]</scope>
    <source>
        <strain evidence="11">MB58</strain>
    </source>
</reference>
<dbReference type="PANTHER" id="PTHR19136">
    <property type="entry name" value="MOLYBDENUM COFACTOR GUANYLYLTRANSFERASE"/>
    <property type="match status" value="1"/>
</dbReference>
<evidence type="ECO:0000256" key="7">
    <source>
        <dbReference type="ARBA" id="ARBA00023150"/>
    </source>
</evidence>
<comment type="catalytic activity">
    <reaction evidence="8">
        <text>Mo-molybdopterin + GTP + H(+) = Mo-molybdopterin guanine dinucleotide + diphosphate</text>
        <dbReference type="Rhea" id="RHEA:34243"/>
        <dbReference type="ChEBI" id="CHEBI:15378"/>
        <dbReference type="ChEBI" id="CHEBI:33019"/>
        <dbReference type="ChEBI" id="CHEBI:37565"/>
        <dbReference type="ChEBI" id="CHEBI:71302"/>
        <dbReference type="ChEBI" id="CHEBI:71310"/>
        <dbReference type="EC" id="2.7.7.77"/>
    </reaction>
</comment>
<dbReference type="SUPFAM" id="SSF53448">
    <property type="entry name" value="Nucleotide-diphospho-sugar transferases"/>
    <property type="match status" value="1"/>
</dbReference>
<dbReference type="Pfam" id="PF12804">
    <property type="entry name" value="NTP_transf_3"/>
    <property type="match status" value="1"/>
</dbReference>
<gene>
    <name evidence="8" type="primary">mobA</name>
    <name evidence="10" type="ORF">Amme_008_004</name>
</gene>
<keyword evidence="2 8" id="KW-0808">Transferase</keyword>
<keyword evidence="3 8" id="KW-0479">Metal-binding</keyword>
<dbReference type="GO" id="GO:0005737">
    <property type="term" value="C:cytoplasm"/>
    <property type="evidence" value="ECO:0007669"/>
    <property type="project" value="UniProtKB-SubCell"/>
</dbReference>